<proteinExistence type="predicted"/>
<dbReference type="EMBL" id="AP010904">
    <property type="protein sequence ID" value="BAH74437.1"/>
    <property type="molecule type" value="Genomic_DNA"/>
</dbReference>
<protein>
    <submittedName>
        <fullName evidence="1">Uncharacterized protein</fullName>
    </submittedName>
</protein>
<name>C4XKP6_SOLM1</name>
<accession>C4XKP6</accession>
<dbReference type="AlphaFoldDB" id="C4XKP6"/>
<gene>
    <name evidence="1" type="ordered locus">DMR_09460</name>
</gene>
<dbReference type="HOGENOM" id="CLU_2769090_0_0_7"/>
<sequence length="69" mass="8211">MLTHPLLSHNSLAVLQKQKLFPQKEQKELLATFKTRFANFLQFSKNCFENKELAKSKEMGQKFFLKLFF</sequence>
<keyword evidence="2" id="KW-1185">Reference proteome</keyword>
<dbReference type="KEGG" id="dma:DMR_09460"/>
<evidence type="ECO:0000313" key="2">
    <source>
        <dbReference type="Proteomes" id="UP000009071"/>
    </source>
</evidence>
<evidence type="ECO:0000313" key="1">
    <source>
        <dbReference type="EMBL" id="BAH74437.1"/>
    </source>
</evidence>
<reference evidence="1 2" key="1">
    <citation type="journal article" date="2009" name="Genome Res.">
        <title>Whole genome sequence of Desulfovibrio magneticus strain RS-1 revealed common gene clusters in magnetotactic bacteria.</title>
        <authorList>
            <person name="Nakazawa H."/>
            <person name="Arakaki A."/>
            <person name="Narita-Yamada S."/>
            <person name="Yashiro I."/>
            <person name="Jinno K."/>
            <person name="Aoki N."/>
            <person name="Tsuruyama A."/>
            <person name="Okamura Y."/>
            <person name="Tanikawa S."/>
            <person name="Fujita N."/>
            <person name="Takeyama H."/>
            <person name="Matsunaga T."/>
        </authorList>
    </citation>
    <scope>NUCLEOTIDE SEQUENCE [LARGE SCALE GENOMIC DNA]</scope>
    <source>
        <strain evidence="2">ATCC 700980 / DSM 13731 / RS-1</strain>
    </source>
</reference>
<organism evidence="1 2">
    <name type="scientific">Solidesulfovibrio magneticus (strain ATCC 700980 / DSM 13731 / RS-1)</name>
    <name type="common">Desulfovibrio magneticus</name>
    <dbReference type="NCBI Taxonomy" id="573370"/>
    <lineage>
        <taxon>Bacteria</taxon>
        <taxon>Pseudomonadati</taxon>
        <taxon>Thermodesulfobacteriota</taxon>
        <taxon>Desulfovibrionia</taxon>
        <taxon>Desulfovibrionales</taxon>
        <taxon>Desulfovibrionaceae</taxon>
        <taxon>Solidesulfovibrio</taxon>
    </lineage>
</organism>
<dbReference type="Proteomes" id="UP000009071">
    <property type="component" value="Chromosome"/>
</dbReference>